<dbReference type="GO" id="GO:0005886">
    <property type="term" value="C:plasma membrane"/>
    <property type="evidence" value="ECO:0007669"/>
    <property type="project" value="UniProtKB-SubCell"/>
</dbReference>
<dbReference type="InterPro" id="IPR005467">
    <property type="entry name" value="His_kinase_dom"/>
</dbReference>
<feature type="region of interest" description="Disordered" evidence="12">
    <location>
        <begin position="509"/>
        <end position="554"/>
    </location>
</feature>
<dbReference type="SUPFAM" id="SSF158472">
    <property type="entry name" value="HAMP domain-like"/>
    <property type="match status" value="1"/>
</dbReference>
<dbReference type="CDD" id="cd00075">
    <property type="entry name" value="HATPase"/>
    <property type="match status" value="1"/>
</dbReference>
<dbReference type="InterPro" id="IPR050428">
    <property type="entry name" value="TCS_sensor_his_kinase"/>
</dbReference>
<evidence type="ECO:0000259" key="14">
    <source>
        <dbReference type="PROSITE" id="PS50109"/>
    </source>
</evidence>
<feature type="compositionally biased region" description="Low complexity" evidence="12">
    <location>
        <begin position="524"/>
        <end position="539"/>
    </location>
</feature>
<reference evidence="16 17" key="1">
    <citation type="submission" date="2019-07" db="EMBL/GenBank/DDBJ databases">
        <title>Quadrisphaera sp. strain DD2A genome sequencing and assembly.</title>
        <authorList>
            <person name="Kim I."/>
        </authorList>
    </citation>
    <scope>NUCLEOTIDE SEQUENCE [LARGE SCALE GENOMIC DNA]</scope>
    <source>
        <strain evidence="16 17">DD2A</strain>
    </source>
</reference>
<dbReference type="SUPFAM" id="SSF47384">
    <property type="entry name" value="Homodimeric domain of signal transducing histidine kinase"/>
    <property type="match status" value="1"/>
</dbReference>
<dbReference type="InterPro" id="IPR003660">
    <property type="entry name" value="HAMP_dom"/>
</dbReference>
<dbReference type="EMBL" id="VKAC01000018">
    <property type="protein sequence ID" value="TXR51704.1"/>
    <property type="molecule type" value="Genomic_DNA"/>
</dbReference>
<evidence type="ECO:0000256" key="8">
    <source>
        <dbReference type="ARBA" id="ARBA00022777"/>
    </source>
</evidence>
<dbReference type="PANTHER" id="PTHR45436:SF5">
    <property type="entry name" value="SENSOR HISTIDINE KINASE TRCS"/>
    <property type="match status" value="1"/>
</dbReference>
<name>A0A5C8Z315_9ACTN</name>
<dbReference type="InterPro" id="IPR003594">
    <property type="entry name" value="HATPase_dom"/>
</dbReference>
<dbReference type="CDD" id="cd06225">
    <property type="entry name" value="HAMP"/>
    <property type="match status" value="1"/>
</dbReference>
<accession>A0A5C8Z315</accession>
<keyword evidence="6" id="KW-0808">Transferase</keyword>
<evidence type="ECO:0000256" key="9">
    <source>
        <dbReference type="ARBA" id="ARBA00022989"/>
    </source>
</evidence>
<dbReference type="SMART" id="SM00388">
    <property type="entry name" value="HisKA"/>
    <property type="match status" value="1"/>
</dbReference>
<evidence type="ECO:0000259" key="15">
    <source>
        <dbReference type="PROSITE" id="PS50885"/>
    </source>
</evidence>
<dbReference type="Gene3D" id="3.30.565.10">
    <property type="entry name" value="Histidine kinase-like ATPase, C-terminal domain"/>
    <property type="match status" value="1"/>
</dbReference>
<evidence type="ECO:0000313" key="17">
    <source>
        <dbReference type="Proteomes" id="UP000321234"/>
    </source>
</evidence>
<dbReference type="Pfam" id="PF00512">
    <property type="entry name" value="HisKA"/>
    <property type="match status" value="1"/>
</dbReference>
<feature type="domain" description="HAMP" evidence="15">
    <location>
        <begin position="221"/>
        <end position="274"/>
    </location>
</feature>
<keyword evidence="7 13" id="KW-0812">Transmembrane</keyword>
<dbReference type="InterPro" id="IPR036890">
    <property type="entry name" value="HATPase_C_sf"/>
</dbReference>
<dbReference type="InterPro" id="IPR003661">
    <property type="entry name" value="HisK_dim/P_dom"/>
</dbReference>
<dbReference type="GO" id="GO:0000155">
    <property type="term" value="F:phosphorelay sensor kinase activity"/>
    <property type="evidence" value="ECO:0007669"/>
    <property type="project" value="InterPro"/>
</dbReference>
<evidence type="ECO:0000256" key="13">
    <source>
        <dbReference type="SAM" id="Phobius"/>
    </source>
</evidence>
<dbReference type="FunFam" id="3.30.565.10:FF:000006">
    <property type="entry name" value="Sensor histidine kinase WalK"/>
    <property type="match status" value="1"/>
</dbReference>
<dbReference type="AlphaFoldDB" id="A0A5C8Z315"/>
<evidence type="ECO:0000256" key="11">
    <source>
        <dbReference type="ARBA" id="ARBA00023136"/>
    </source>
</evidence>
<dbReference type="InterPro" id="IPR036097">
    <property type="entry name" value="HisK_dim/P_sf"/>
</dbReference>
<dbReference type="PRINTS" id="PR00344">
    <property type="entry name" value="BCTRLSENSOR"/>
</dbReference>
<dbReference type="Pfam" id="PF00672">
    <property type="entry name" value="HAMP"/>
    <property type="match status" value="1"/>
</dbReference>
<dbReference type="Gene3D" id="6.10.340.10">
    <property type="match status" value="1"/>
</dbReference>
<dbReference type="SMART" id="SM00387">
    <property type="entry name" value="HATPase_c"/>
    <property type="match status" value="1"/>
</dbReference>
<proteinExistence type="predicted"/>
<keyword evidence="11 13" id="KW-0472">Membrane</keyword>
<dbReference type="Pfam" id="PF02518">
    <property type="entry name" value="HATPase_c"/>
    <property type="match status" value="1"/>
</dbReference>
<dbReference type="CDD" id="cd00082">
    <property type="entry name" value="HisKA"/>
    <property type="match status" value="1"/>
</dbReference>
<keyword evidence="5" id="KW-0597">Phosphoprotein</keyword>
<keyword evidence="8 16" id="KW-0418">Kinase</keyword>
<evidence type="ECO:0000313" key="16">
    <source>
        <dbReference type="EMBL" id="TXR51704.1"/>
    </source>
</evidence>
<dbReference type="Proteomes" id="UP000321234">
    <property type="component" value="Unassembled WGS sequence"/>
</dbReference>
<feature type="domain" description="Histidine kinase" evidence="14">
    <location>
        <begin position="289"/>
        <end position="509"/>
    </location>
</feature>
<feature type="region of interest" description="Disordered" evidence="12">
    <location>
        <begin position="1"/>
        <end position="27"/>
    </location>
</feature>
<sequence length="554" mass="58226">MADRTDEQVPGEPTTADEAPRRSSRGVRAAYDGARERVLDRGHELSLRARLIAVVTGLLVVALLLTGTVTLLVLQRVLLAQTDEQLRTAVTAASDYGVGLLGSSSPGSTPTDYVVQVSGPDGSVQIPSKRTQGGEQLKLTGITQAWVQSHGGRPQTIQDSVTGDDWRVIAIPDKQQSGLSIAVARSLTPVDHTLKDVAAYFVLVGVVVVVACVVLGAYGIRRAFRPLRDVEAVAAAFGGGDTSRRVPVLAPGTEVGRLGTAINGMLDDIETSLAEREASEGRMRRFVADASHELRTPLSAIRGFAEMHRMGIVRKEADVTTAFSRIESEATRMGGLVEDLLVLARLDEQRPMRRDPVDLFAIVADARHDARALAPDRTVTVTGVDGAPPRPVVVTGDEAKLRQVLANLIGNALRHTPAGTPVELGVGQRDGWAVWAVVDHGPGIPPEDAARVFERFWRADSSRQRGAGGGAGLGMAIVAGIVQAHGGAVRVVQTPGGGATIEVALPLADAPAAEEPQDDDSVVDDVPTPVDSPVDDGPSSTGGGPAQRRDADLP</sequence>
<keyword evidence="10" id="KW-0902">Two-component regulatory system</keyword>
<evidence type="ECO:0000256" key="2">
    <source>
        <dbReference type="ARBA" id="ARBA00001968"/>
    </source>
</evidence>
<dbReference type="RefSeq" id="WP_147928386.1">
    <property type="nucleotide sequence ID" value="NZ_VKAC01000018.1"/>
</dbReference>
<dbReference type="Gene3D" id="1.10.287.130">
    <property type="match status" value="1"/>
</dbReference>
<dbReference type="GO" id="GO:0005509">
    <property type="term" value="F:calcium ion binding"/>
    <property type="evidence" value="ECO:0007669"/>
    <property type="project" value="UniProtKB-ARBA"/>
</dbReference>
<dbReference type="FunFam" id="1.10.287.130:FF:000001">
    <property type="entry name" value="Two-component sensor histidine kinase"/>
    <property type="match status" value="1"/>
</dbReference>
<evidence type="ECO:0000256" key="5">
    <source>
        <dbReference type="ARBA" id="ARBA00022553"/>
    </source>
</evidence>
<feature type="transmembrane region" description="Helical" evidence="13">
    <location>
        <begin position="197"/>
        <end position="218"/>
    </location>
</feature>
<comment type="subcellular location">
    <subcellularLocation>
        <location evidence="3">Cell membrane</location>
    </subcellularLocation>
</comment>
<evidence type="ECO:0000256" key="10">
    <source>
        <dbReference type="ARBA" id="ARBA00023012"/>
    </source>
</evidence>
<evidence type="ECO:0000256" key="7">
    <source>
        <dbReference type="ARBA" id="ARBA00022692"/>
    </source>
</evidence>
<dbReference type="PANTHER" id="PTHR45436">
    <property type="entry name" value="SENSOR HISTIDINE KINASE YKOH"/>
    <property type="match status" value="1"/>
</dbReference>
<evidence type="ECO:0000256" key="4">
    <source>
        <dbReference type="ARBA" id="ARBA00012438"/>
    </source>
</evidence>
<dbReference type="PROSITE" id="PS50109">
    <property type="entry name" value="HIS_KIN"/>
    <property type="match status" value="1"/>
</dbReference>
<dbReference type="InterPro" id="IPR004358">
    <property type="entry name" value="Sig_transdc_His_kin-like_C"/>
</dbReference>
<evidence type="ECO:0000256" key="12">
    <source>
        <dbReference type="SAM" id="MobiDB-lite"/>
    </source>
</evidence>
<dbReference type="SMART" id="SM00304">
    <property type="entry name" value="HAMP"/>
    <property type="match status" value="1"/>
</dbReference>
<comment type="catalytic activity">
    <reaction evidence="1">
        <text>ATP + protein L-histidine = ADP + protein N-phospho-L-histidine.</text>
        <dbReference type="EC" id="2.7.13.3"/>
    </reaction>
</comment>
<dbReference type="SUPFAM" id="SSF55874">
    <property type="entry name" value="ATPase domain of HSP90 chaperone/DNA topoisomerase II/histidine kinase"/>
    <property type="match status" value="1"/>
</dbReference>
<dbReference type="PROSITE" id="PS50885">
    <property type="entry name" value="HAMP"/>
    <property type="match status" value="1"/>
</dbReference>
<gene>
    <name evidence="16" type="ORF">FMM08_21405</name>
</gene>
<keyword evidence="9 13" id="KW-1133">Transmembrane helix</keyword>
<dbReference type="EC" id="2.7.13.3" evidence="4"/>
<comment type="caution">
    <text evidence="16">The sequence shown here is derived from an EMBL/GenBank/DDBJ whole genome shotgun (WGS) entry which is preliminary data.</text>
</comment>
<comment type="cofactor">
    <cofactor evidence="2">
        <name>a divalent metal cation</name>
        <dbReference type="ChEBI" id="CHEBI:60240"/>
    </cofactor>
</comment>
<organism evidence="16 17">
    <name type="scientific">Quadrisphaera setariae</name>
    <dbReference type="NCBI Taxonomy" id="2593304"/>
    <lineage>
        <taxon>Bacteria</taxon>
        <taxon>Bacillati</taxon>
        <taxon>Actinomycetota</taxon>
        <taxon>Actinomycetes</taxon>
        <taxon>Kineosporiales</taxon>
        <taxon>Kineosporiaceae</taxon>
        <taxon>Quadrisphaera</taxon>
    </lineage>
</organism>
<dbReference type="OrthoDB" id="9786919at2"/>
<evidence type="ECO:0000256" key="3">
    <source>
        <dbReference type="ARBA" id="ARBA00004236"/>
    </source>
</evidence>
<feature type="transmembrane region" description="Helical" evidence="13">
    <location>
        <begin position="51"/>
        <end position="74"/>
    </location>
</feature>
<keyword evidence="17" id="KW-1185">Reference proteome</keyword>
<evidence type="ECO:0000256" key="6">
    <source>
        <dbReference type="ARBA" id="ARBA00022679"/>
    </source>
</evidence>
<protein>
    <recommendedName>
        <fullName evidence="4">histidine kinase</fullName>
        <ecNumber evidence="4">2.7.13.3</ecNumber>
    </recommendedName>
</protein>
<evidence type="ECO:0000256" key="1">
    <source>
        <dbReference type="ARBA" id="ARBA00000085"/>
    </source>
</evidence>